<dbReference type="InterPro" id="IPR023393">
    <property type="entry name" value="START-like_dom_sf"/>
</dbReference>
<evidence type="ECO:0000313" key="3">
    <source>
        <dbReference type="EMBL" id="QQM38808.1"/>
    </source>
</evidence>
<keyword evidence="4" id="KW-1185">Reference proteome</keyword>
<name>A0A7T7KUB0_9ACTN</name>
<evidence type="ECO:0000256" key="1">
    <source>
        <dbReference type="ARBA" id="ARBA00006817"/>
    </source>
</evidence>
<dbReference type="SUPFAM" id="SSF55961">
    <property type="entry name" value="Bet v1-like"/>
    <property type="match status" value="1"/>
</dbReference>
<sequence>MTVIDVQKNPEALALTITARFDALPARVWQVWEDPRQLERWWGPPTYPATVVDHDLSPGGAVTYFMTGPEGDKHYGWWRVLTVDSPHRLEFEDGFADDSGKPNPDMPTMIVRVRLTAEGESATLMTVESTFPTAEAMEQLVSMGMAEGMTAAMGQIDTLLADPTT</sequence>
<dbReference type="KEGG" id="slf:JEQ17_04520"/>
<dbReference type="CDD" id="cd07814">
    <property type="entry name" value="SRPBCC_CalC_Aha1-like"/>
    <property type="match status" value="1"/>
</dbReference>
<dbReference type="AlphaFoldDB" id="A0A7T7KUB0"/>
<gene>
    <name evidence="3" type="ORF">JEQ17_04520</name>
</gene>
<evidence type="ECO:0000259" key="2">
    <source>
        <dbReference type="Pfam" id="PF08327"/>
    </source>
</evidence>
<dbReference type="EMBL" id="CP066831">
    <property type="protein sequence ID" value="QQM38808.1"/>
    <property type="molecule type" value="Genomic_DNA"/>
</dbReference>
<accession>A0A7T7KUB0</accession>
<evidence type="ECO:0000313" key="4">
    <source>
        <dbReference type="Proteomes" id="UP000595636"/>
    </source>
</evidence>
<protein>
    <submittedName>
        <fullName evidence="3">SRPBCC domain-containing protein</fullName>
    </submittedName>
</protein>
<feature type="domain" description="Activator of Hsp90 ATPase homologue 1/2-like C-terminal" evidence="2">
    <location>
        <begin position="23"/>
        <end position="160"/>
    </location>
</feature>
<dbReference type="Proteomes" id="UP000595636">
    <property type="component" value="Chromosome"/>
</dbReference>
<proteinExistence type="inferred from homology"/>
<dbReference type="Pfam" id="PF08327">
    <property type="entry name" value="AHSA1"/>
    <property type="match status" value="1"/>
</dbReference>
<dbReference type="InterPro" id="IPR013538">
    <property type="entry name" value="ASHA1/2-like_C"/>
</dbReference>
<reference evidence="3 4" key="1">
    <citation type="submission" date="2020-12" db="EMBL/GenBank/DDBJ databases">
        <title>A novel species.</title>
        <authorList>
            <person name="Li K."/>
        </authorList>
    </citation>
    <scope>NUCLEOTIDE SEQUENCE [LARGE SCALE GENOMIC DNA]</scope>
    <source>
        <strain evidence="3 4">ZYC-3</strain>
    </source>
</reference>
<dbReference type="Gene3D" id="3.30.530.20">
    <property type="match status" value="1"/>
</dbReference>
<dbReference type="RefSeq" id="WP_200393972.1">
    <property type="nucleotide sequence ID" value="NZ_CP066831.1"/>
</dbReference>
<organism evidence="3 4">
    <name type="scientific">Streptomyces liliifuscus</name>
    <dbReference type="NCBI Taxonomy" id="2797636"/>
    <lineage>
        <taxon>Bacteria</taxon>
        <taxon>Bacillati</taxon>
        <taxon>Actinomycetota</taxon>
        <taxon>Actinomycetes</taxon>
        <taxon>Kitasatosporales</taxon>
        <taxon>Streptomycetaceae</taxon>
        <taxon>Streptomyces</taxon>
    </lineage>
</organism>
<comment type="similarity">
    <text evidence="1">Belongs to the AHA1 family.</text>
</comment>